<evidence type="ECO:0000313" key="4">
    <source>
        <dbReference type="Proteomes" id="UP000321298"/>
    </source>
</evidence>
<reference evidence="3 4" key="1">
    <citation type="submission" date="2019-06" db="EMBL/GenBank/DDBJ databases">
        <title>Genome analyses of bacteria isolated from kimchi.</title>
        <authorList>
            <person name="Lee S."/>
            <person name="Ahn S."/>
            <person name="Roh S."/>
        </authorList>
    </citation>
    <scope>NUCLEOTIDE SEQUENCE [LARGE SCALE GENOMIC DNA]</scope>
    <source>
        <strain evidence="3 4">CBA3625</strain>
    </source>
</reference>
<dbReference type="Proteomes" id="UP000321298">
    <property type="component" value="Chromosome"/>
</dbReference>
<dbReference type="InterPro" id="IPR014820">
    <property type="entry name" value="PriCT_1"/>
</dbReference>
<keyword evidence="4" id="KW-1185">Reference proteome</keyword>
<feature type="domain" description="Primase C-terminal 1" evidence="1">
    <location>
        <begin position="197"/>
        <end position="262"/>
    </location>
</feature>
<dbReference type="Pfam" id="PF08708">
    <property type="entry name" value="PriCT_1"/>
    <property type="match status" value="1"/>
</dbReference>
<dbReference type="EMBL" id="CP042387">
    <property type="protein sequence ID" value="QEA43725.1"/>
    <property type="molecule type" value="Genomic_DNA"/>
</dbReference>
<dbReference type="InterPro" id="IPR015330">
    <property type="entry name" value="DNA_primase/pol_bifunc_N"/>
</dbReference>
<dbReference type="RefSeq" id="WP_095652254.1">
    <property type="nucleotide sequence ID" value="NZ_BJMJ01000032.1"/>
</dbReference>
<feature type="domain" description="DNA primase/polymerase bifunctional N-terminal" evidence="2">
    <location>
        <begin position="7"/>
        <end position="169"/>
    </location>
</feature>
<accession>A0AAP9EBI0</accession>
<sequence>MDKWSYTKQYQQAGAYIFMALPYQKHNAVAGGFHNSFNSENELSQWISQYPEYLSGNVGIDLSKSQLVVIDIDKHKHNGMQSISAWFRAHSINPETIQETYIERTPTGGLHVFYLIASGRDKPKHVINVIDGVDVLSNTAVMTAPSIMKDGEYRQITPFETIQEAPDWVYQLVNYHGGTNTPDAKQTSRYNNIDRWLMVKNGFETGQRNDQAMSLAGYLFALDVEPQSIYDILQITNERSNEPLPHEELGKVYMSARKREERKRMRINNYGRD</sequence>
<dbReference type="SUPFAM" id="SSF56747">
    <property type="entry name" value="Prim-pol domain"/>
    <property type="match status" value="1"/>
</dbReference>
<dbReference type="AlphaFoldDB" id="A0AAP9EBI0"/>
<dbReference type="SMART" id="SM00942">
    <property type="entry name" value="PriCT_1"/>
    <property type="match status" value="1"/>
</dbReference>
<dbReference type="SMART" id="SM00943">
    <property type="entry name" value="Prim-Pol"/>
    <property type="match status" value="1"/>
</dbReference>
<dbReference type="Pfam" id="PF09250">
    <property type="entry name" value="Prim-Pol"/>
    <property type="match status" value="1"/>
</dbReference>
<evidence type="ECO:0000313" key="3">
    <source>
        <dbReference type="EMBL" id="QEA43725.1"/>
    </source>
</evidence>
<evidence type="ECO:0000259" key="2">
    <source>
        <dbReference type="SMART" id="SM00943"/>
    </source>
</evidence>
<evidence type="ECO:0000259" key="1">
    <source>
        <dbReference type="SMART" id="SM00942"/>
    </source>
</evidence>
<organism evidence="3 4">
    <name type="scientific">Leuconostoc lactis</name>
    <dbReference type="NCBI Taxonomy" id="1246"/>
    <lineage>
        <taxon>Bacteria</taxon>
        <taxon>Bacillati</taxon>
        <taxon>Bacillota</taxon>
        <taxon>Bacilli</taxon>
        <taxon>Lactobacillales</taxon>
        <taxon>Lactobacillaceae</taxon>
        <taxon>Leuconostoc</taxon>
    </lineage>
</organism>
<dbReference type="CDD" id="cd04859">
    <property type="entry name" value="Prim_Pol"/>
    <property type="match status" value="1"/>
</dbReference>
<dbReference type="GeneID" id="66531151"/>
<protein>
    <submittedName>
        <fullName evidence="3">DNA replication protein</fullName>
    </submittedName>
</protein>
<gene>
    <name evidence="3" type="ORF">FGL83_03015</name>
</gene>
<proteinExistence type="predicted"/>
<name>A0AAP9EBI0_LEULA</name>